<dbReference type="GO" id="GO:0005886">
    <property type="term" value="C:plasma membrane"/>
    <property type="evidence" value="ECO:0007669"/>
    <property type="project" value="UniProtKB-SubCell"/>
</dbReference>
<evidence type="ECO:0000256" key="3">
    <source>
        <dbReference type="ARBA" id="ARBA00022475"/>
    </source>
</evidence>
<dbReference type="NCBIfam" id="TIGR03920">
    <property type="entry name" value="T7SS_EccD"/>
    <property type="match status" value="1"/>
</dbReference>
<comment type="caution">
    <text evidence="10">The sequence shown here is derived from an EMBL/GenBank/DDBJ whole genome shotgun (WGS) entry which is preliminary data.</text>
</comment>
<feature type="transmembrane region" description="Helical" evidence="8">
    <location>
        <begin position="172"/>
        <end position="190"/>
    </location>
</feature>
<evidence type="ECO:0000256" key="6">
    <source>
        <dbReference type="ARBA" id="ARBA00023136"/>
    </source>
</evidence>
<feature type="transmembrane region" description="Helical" evidence="8">
    <location>
        <begin position="258"/>
        <end position="279"/>
    </location>
</feature>
<feature type="transmembrane region" description="Helical" evidence="8">
    <location>
        <begin position="230"/>
        <end position="251"/>
    </location>
</feature>
<feature type="region of interest" description="Disordered" evidence="7">
    <location>
        <begin position="1"/>
        <end position="29"/>
    </location>
</feature>
<evidence type="ECO:0000259" key="9">
    <source>
        <dbReference type="Pfam" id="PF19053"/>
    </source>
</evidence>
<dbReference type="Gene3D" id="3.10.20.90">
    <property type="entry name" value="Phosphatidylinositol 3-kinase Catalytic Subunit, Chain A, domain 1"/>
    <property type="match status" value="1"/>
</dbReference>
<feature type="domain" description="EccD-like transmembrane" evidence="9">
    <location>
        <begin position="144"/>
        <end position="486"/>
    </location>
</feature>
<feature type="transmembrane region" description="Helical" evidence="8">
    <location>
        <begin position="427"/>
        <end position="449"/>
    </location>
</feature>
<evidence type="ECO:0000256" key="2">
    <source>
        <dbReference type="ARBA" id="ARBA00006162"/>
    </source>
</evidence>
<feature type="transmembrane region" description="Helical" evidence="8">
    <location>
        <begin position="197"/>
        <end position="218"/>
    </location>
</feature>
<keyword evidence="6 8" id="KW-0472">Membrane</keyword>
<protein>
    <submittedName>
        <fullName evidence="10">Type VII secretion integral membrane protein EccD</fullName>
    </submittedName>
</protein>
<evidence type="ECO:0000256" key="4">
    <source>
        <dbReference type="ARBA" id="ARBA00022692"/>
    </source>
</evidence>
<dbReference type="InterPro" id="IPR044049">
    <property type="entry name" value="EccD_transm"/>
</dbReference>
<comment type="subcellular location">
    <subcellularLocation>
        <location evidence="1">Cell membrane</location>
        <topology evidence="1">Multi-pass membrane protein</topology>
    </subcellularLocation>
</comment>
<keyword evidence="11" id="KW-1185">Reference proteome</keyword>
<name>A0A4R4TBB3_9ACTN</name>
<dbReference type="InterPro" id="IPR006707">
    <property type="entry name" value="T7SS_EccD"/>
</dbReference>
<proteinExistence type="inferred from homology"/>
<dbReference type="AlphaFoldDB" id="A0A4R4TBB3"/>
<evidence type="ECO:0000313" key="10">
    <source>
        <dbReference type="EMBL" id="TDC72804.1"/>
    </source>
</evidence>
<dbReference type="InterPro" id="IPR024962">
    <property type="entry name" value="YukD-like"/>
</dbReference>
<dbReference type="Pfam" id="PF08817">
    <property type="entry name" value="YukD"/>
    <property type="match status" value="1"/>
</dbReference>
<feature type="transmembrane region" description="Helical" evidence="8">
    <location>
        <begin position="344"/>
        <end position="363"/>
    </location>
</feature>
<comment type="similarity">
    <text evidence="2">Belongs to the EccD/Snm4 family.</text>
</comment>
<keyword evidence="5 8" id="KW-1133">Transmembrane helix</keyword>
<dbReference type="Pfam" id="PF19053">
    <property type="entry name" value="EccD"/>
    <property type="match status" value="1"/>
</dbReference>
<keyword evidence="3" id="KW-1003">Cell membrane</keyword>
<evidence type="ECO:0000313" key="11">
    <source>
        <dbReference type="Proteomes" id="UP000295345"/>
    </source>
</evidence>
<evidence type="ECO:0000256" key="1">
    <source>
        <dbReference type="ARBA" id="ARBA00004651"/>
    </source>
</evidence>
<reference evidence="10 11" key="1">
    <citation type="submission" date="2019-03" db="EMBL/GenBank/DDBJ databases">
        <title>Draft genome sequences of novel Actinobacteria.</title>
        <authorList>
            <person name="Sahin N."/>
            <person name="Ay H."/>
            <person name="Saygin H."/>
        </authorList>
    </citation>
    <scope>NUCLEOTIDE SEQUENCE [LARGE SCALE GENOMIC DNA]</scope>
    <source>
        <strain evidence="10 11">DSM 41900</strain>
    </source>
</reference>
<feature type="transmembrane region" description="Helical" evidence="8">
    <location>
        <begin position="285"/>
        <end position="305"/>
    </location>
</feature>
<dbReference type="EMBL" id="SMKI01000228">
    <property type="protein sequence ID" value="TDC72804.1"/>
    <property type="molecule type" value="Genomic_DNA"/>
</dbReference>
<evidence type="ECO:0000256" key="5">
    <source>
        <dbReference type="ARBA" id="ARBA00022989"/>
    </source>
</evidence>
<accession>A0A4R4TBB3</accession>
<dbReference type="PIRSF" id="PIRSF017804">
    <property type="entry name" value="Secretion_EccD1"/>
    <property type="match status" value="1"/>
</dbReference>
<feature type="transmembrane region" description="Helical" evidence="8">
    <location>
        <begin position="369"/>
        <end position="388"/>
    </location>
</feature>
<dbReference type="OrthoDB" id="4156660at2"/>
<evidence type="ECO:0000256" key="7">
    <source>
        <dbReference type="SAM" id="MobiDB-lite"/>
    </source>
</evidence>
<organism evidence="10 11">
    <name type="scientific">Streptomyces hainanensis</name>
    <dbReference type="NCBI Taxonomy" id="402648"/>
    <lineage>
        <taxon>Bacteria</taxon>
        <taxon>Bacillati</taxon>
        <taxon>Actinomycetota</taxon>
        <taxon>Actinomycetes</taxon>
        <taxon>Kitasatosporales</taxon>
        <taxon>Streptomycetaceae</taxon>
        <taxon>Streptomyces</taxon>
    </lineage>
</organism>
<feature type="compositionally biased region" description="Polar residues" evidence="7">
    <location>
        <begin position="1"/>
        <end position="11"/>
    </location>
</feature>
<gene>
    <name evidence="10" type="primary">eccD</name>
    <name evidence="10" type="ORF">E1283_20780</name>
</gene>
<feature type="transmembrane region" description="Helical" evidence="8">
    <location>
        <begin position="461"/>
        <end position="481"/>
    </location>
</feature>
<keyword evidence="4 8" id="KW-0812">Transmembrane</keyword>
<feature type="transmembrane region" description="Helical" evidence="8">
    <location>
        <begin position="147"/>
        <end position="166"/>
    </location>
</feature>
<dbReference type="Proteomes" id="UP000295345">
    <property type="component" value="Unassembled WGS sequence"/>
</dbReference>
<feature type="transmembrane region" description="Helical" evidence="8">
    <location>
        <begin position="395"/>
        <end position="415"/>
    </location>
</feature>
<dbReference type="RefSeq" id="WP_132819616.1">
    <property type="nucleotide sequence ID" value="NZ_SMKI01000228.1"/>
</dbReference>
<evidence type="ECO:0000256" key="8">
    <source>
        <dbReference type="SAM" id="Phobius"/>
    </source>
</evidence>
<sequence>MSGSLTQSPATQPVAPLTAPGDAAPHAPGGGAEFVRVGVAGPTSRADLAVPAGVPLARLLPTLLRHAGEDATQDGGVRHGGWVLRRADGTRLDPAASLAAQGVHEGDLLFVGHGTDDATPPLYDDVTEVIGSAAGPVGWPAAATRRAAGALATLGTLAACAALAVAPGRLPGWLGLATAALTLLVGVLMSRAFGDRAAGTFATVLAAPPAMLGAVRLLGTEEGTVAGFTAGHLLLACAVLAVIGALGPVLVGGGDGTFTALVVAGPLAASGALICAVWDVHPARAAAVAAPLALALTTLWPTVALRVARIPAPEVVASAEDLEALPSQLEHERLRERIARARRLLVGMLVGSHLVTAGGTLVLFGSGELWPSVLGGALLALTLLRGRLFRETAQAAIPLTTGLLALAGGTAFLLTDRMGERLPLLGIALPITLVVALIAGGVAVSAGRVRLNPRLSRGLDLLESVILLSVVPLSLAVWEVYTALLDLRV</sequence>